<dbReference type="Pfam" id="PF03466">
    <property type="entry name" value="LysR_substrate"/>
    <property type="match status" value="1"/>
</dbReference>
<dbReference type="GO" id="GO:0003700">
    <property type="term" value="F:DNA-binding transcription factor activity"/>
    <property type="evidence" value="ECO:0007669"/>
    <property type="project" value="InterPro"/>
</dbReference>
<dbReference type="InterPro" id="IPR000847">
    <property type="entry name" value="LysR_HTH_N"/>
</dbReference>
<evidence type="ECO:0000256" key="2">
    <source>
        <dbReference type="ARBA" id="ARBA00023015"/>
    </source>
</evidence>
<evidence type="ECO:0000313" key="7">
    <source>
        <dbReference type="Proteomes" id="UP000249008"/>
    </source>
</evidence>
<dbReference type="InterPro" id="IPR036388">
    <property type="entry name" value="WH-like_DNA-bd_sf"/>
</dbReference>
<evidence type="ECO:0000313" key="6">
    <source>
        <dbReference type="EMBL" id="SQJ11133.1"/>
    </source>
</evidence>
<protein>
    <submittedName>
        <fullName evidence="6">Cyn operon transcriptional activator</fullName>
    </submittedName>
</protein>
<dbReference type="GO" id="GO:0005829">
    <property type="term" value="C:cytosol"/>
    <property type="evidence" value="ECO:0007669"/>
    <property type="project" value="TreeGrafter"/>
</dbReference>
<evidence type="ECO:0000259" key="5">
    <source>
        <dbReference type="PROSITE" id="PS50931"/>
    </source>
</evidence>
<dbReference type="GeneID" id="78453871"/>
<dbReference type="PANTHER" id="PTHR30419">
    <property type="entry name" value="HTH-TYPE TRANSCRIPTIONAL REGULATOR YBHD"/>
    <property type="match status" value="1"/>
</dbReference>
<dbReference type="FunFam" id="1.10.10.10:FF:000001">
    <property type="entry name" value="LysR family transcriptional regulator"/>
    <property type="match status" value="1"/>
</dbReference>
<keyword evidence="3" id="KW-0238">DNA-binding</keyword>
<evidence type="ECO:0000256" key="3">
    <source>
        <dbReference type="ARBA" id="ARBA00023125"/>
    </source>
</evidence>
<dbReference type="InterPro" id="IPR050950">
    <property type="entry name" value="HTH-type_LysR_regulators"/>
</dbReference>
<dbReference type="Gene3D" id="3.40.190.290">
    <property type="match status" value="1"/>
</dbReference>
<feature type="domain" description="HTH lysR-type" evidence="5">
    <location>
        <begin position="1"/>
        <end position="58"/>
    </location>
</feature>
<organism evidence="6 7">
    <name type="scientific">Fusobacterium ulcerans</name>
    <dbReference type="NCBI Taxonomy" id="861"/>
    <lineage>
        <taxon>Bacteria</taxon>
        <taxon>Fusobacteriati</taxon>
        <taxon>Fusobacteriota</taxon>
        <taxon>Fusobacteriia</taxon>
        <taxon>Fusobacteriales</taxon>
        <taxon>Fusobacteriaceae</taxon>
        <taxon>Fusobacterium</taxon>
    </lineage>
</organism>
<dbReference type="AlphaFoldDB" id="A0AAX2JEG1"/>
<dbReference type="PRINTS" id="PR00039">
    <property type="entry name" value="HTHLYSR"/>
</dbReference>
<dbReference type="GO" id="GO:0003677">
    <property type="term" value="F:DNA binding"/>
    <property type="evidence" value="ECO:0007669"/>
    <property type="project" value="UniProtKB-KW"/>
</dbReference>
<dbReference type="Pfam" id="PF00126">
    <property type="entry name" value="HTH_1"/>
    <property type="match status" value="1"/>
</dbReference>
<accession>A0AAX2JEG1</accession>
<comment type="similarity">
    <text evidence="1">Belongs to the LysR transcriptional regulatory family.</text>
</comment>
<name>A0AAX2JEG1_9FUSO</name>
<dbReference type="EMBL" id="LS483487">
    <property type="protein sequence ID" value="SQJ11133.1"/>
    <property type="molecule type" value="Genomic_DNA"/>
</dbReference>
<reference evidence="6 7" key="1">
    <citation type="submission" date="2018-06" db="EMBL/GenBank/DDBJ databases">
        <authorList>
            <consortium name="Pathogen Informatics"/>
            <person name="Doyle S."/>
        </authorList>
    </citation>
    <scope>NUCLEOTIDE SEQUENCE [LARGE SCALE GENOMIC DNA]</scope>
    <source>
        <strain evidence="6 7">NCTC12112</strain>
    </source>
</reference>
<dbReference type="InterPro" id="IPR036390">
    <property type="entry name" value="WH_DNA-bd_sf"/>
</dbReference>
<dbReference type="SUPFAM" id="SSF46785">
    <property type="entry name" value="Winged helix' DNA-binding domain"/>
    <property type="match status" value="1"/>
</dbReference>
<sequence length="302" mass="35042">MELKQLEYIVKIAEERNVTKAAEKMYITQSALNQQLLKLEKELGSQLFYRSRTNWKLTEIGEIYIKNAEKILNIKKETYDQINDLLEKHKGNLRIGLTPERGISMFASVYPKFYEMFPNVSVEPVEMNVKMQEKMIENGQMDIGFMTLSEEQRTGNNTYIPILEENIIMAVPSIHPLAKSVKEKNVQRTDLKLFKNDTFVLLSKNTTMREIIDPLFEKAGFAPNILFETKSSRTLYQMASSHLACTFISETYAKKNDKITYFSLPESPSWELCTVYRKGAYLSKAAKSFIKLAEDYWKNNTK</sequence>
<keyword evidence="2" id="KW-0805">Transcription regulation</keyword>
<dbReference type="CDD" id="cd05466">
    <property type="entry name" value="PBP2_LTTR_substrate"/>
    <property type="match status" value="1"/>
</dbReference>
<proteinExistence type="inferred from homology"/>
<dbReference type="KEGG" id="ful:C4N20_03550"/>
<evidence type="ECO:0000256" key="4">
    <source>
        <dbReference type="ARBA" id="ARBA00023163"/>
    </source>
</evidence>
<dbReference type="Gene3D" id="1.10.10.10">
    <property type="entry name" value="Winged helix-like DNA-binding domain superfamily/Winged helix DNA-binding domain"/>
    <property type="match status" value="1"/>
</dbReference>
<dbReference type="PROSITE" id="PS50931">
    <property type="entry name" value="HTH_LYSR"/>
    <property type="match status" value="1"/>
</dbReference>
<dbReference type="Proteomes" id="UP000249008">
    <property type="component" value="Chromosome 1"/>
</dbReference>
<dbReference type="SUPFAM" id="SSF53850">
    <property type="entry name" value="Periplasmic binding protein-like II"/>
    <property type="match status" value="1"/>
</dbReference>
<dbReference type="PANTHER" id="PTHR30419:SF8">
    <property type="entry name" value="NITROGEN ASSIMILATION TRANSCRIPTIONAL ACTIVATOR-RELATED"/>
    <property type="match status" value="1"/>
</dbReference>
<gene>
    <name evidence="6" type="primary">cynR_3</name>
    <name evidence="6" type="ORF">NCTC12112_02593</name>
</gene>
<keyword evidence="4" id="KW-0804">Transcription</keyword>
<evidence type="ECO:0000256" key="1">
    <source>
        <dbReference type="ARBA" id="ARBA00009437"/>
    </source>
</evidence>
<dbReference type="InterPro" id="IPR005119">
    <property type="entry name" value="LysR_subst-bd"/>
</dbReference>
<dbReference type="RefSeq" id="WP_005980811.1">
    <property type="nucleotide sequence ID" value="NZ_CABKNW010000005.1"/>
</dbReference>